<protein>
    <submittedName>
        <fullName evidence="3">SDR family NAD(P)-dependent oxidoreductase</fullName>
    </submittedName>
</protein>
<dbReference type="PRINTS" id="PR00081">
    <property type="entry name" value="GDHRDH"/>
</dbReference>
<reference evidence="3 4" key="1">
    <citation type="submission" date="2019-03" db="EMBL/GenBank/DDBJ databases">
        <authorList>
            <person name="Dong K."/>
        </authorList>
    </citation>
    <scope>NUCLEOTIDE SEQUENCE [LARGE SCALE GENOMIC DNA]</scope>
    <source>
        <strain evidence="4">dk512</strain>
    </source>
</reference>
<dbReference type="InterPro" id="IPR057326">
    <property type="entry name" value="KR_dom"/>
</dbReference>
<dbReference type="SUPFAM" id="SSF51735">
    <property type="entry name" value="NAD(P)-binding Rossmann-fold domains"/>
    <property type="match status" value="1"/>
</dbReference>
<evidence type="ECO:0000313" key="3">
    <source>
        <dbReference type="EMBL" id="QBR88527.1"/>
    </source>
</evidence>
<name>A0ABX5STD3_9MICO</name>
<dbReference type="PANTHER" id="PTHR43157">
    <property type="entry name" value="PHOSPHATIDYLINOSITOL-GLYCAN BIOSYNTHESIS CLASS F PROTEIN-RELATED"/>
    <property type="match status" value="1"/>
</dbReference>
<dbReference type="RefSeq" id="WP_135065584.1">
    <property type="nucleotide sequence ID" value="NZ_CP038266.1"/>
</dbReference>
<keyword evidence="1" id="KW-0560">Oxidoreductase</keyword>
<organism evidence="3 4">
    <name type="scientific">Microbacterium wangchenii</name>
    <dbReference type="NCBI Taxonomy" id="2541726"/>
    <lineage>
        <taxon>Bacteria</taxon>
        <taxon>Bacillati</taxon>
        <taxon>Actinomycetota</taxon>
        <taxon>Actinomycetes</taxon>
        <taxon>Micrococcales</taxon>
        <taxon>Microbacteriaceae</taxon>
        <taxon>Microbacterium</taxon>
    </lineage>
</organism>
<evidence type="ECO:0000256" key="1">
    <source>
        <dbReference type="ARBA" id="ARBA00023002"/>
    </source>
</evidence>
<dbReference type="EMBL" id="CP038266">
    <property type="protein sequence ID" value="QBR88527.1"/>
    <property type="molecule type" value="Genomic_DNA"/>
</dbReference>
<gene>
    <name evidence="3" type="ORF">E4K62_07410</name>
</gene>
<dbReference type="Gene3D" id="3.40.50.720">
    <property type="entry name" value="NAD(P)-binding Rossmann-like Domain"/>
    <property type="match status" value="1"/>
</dbReference>
<dbReference type="InterPro" id="IPR002347">
    <property type="entry name" value="SDR_fam"/>
</dbReference>
<dbReference type="SMART" id="SM00822">
    <property type="entry name" value="PKS_KR"/>
    <property type="match status" value="1"/>
</dbReference>
<accession>A0ABX5STD3</accession>
<feature type="domain" description="Ketoreductase" evidence="2">
    <location>
        <begin position="3"/>
        <end position="192"/>
    </location>
</feature>
<sequence>MARTIVITGASDGIGAASARQLSEAGEHVVVVGRDPEKTRTVAEALDAPWHVADYSDLSQVRELAAVLTESYPRIDVLANNAGGIFGDRTVTRDGFELTFQVNHLGGFLLTNLLRDRLRESGATVIQTSSVAALRFARFDIDDLQGERRFSPGAAYGNAKLANILFTKELHRRYGDAGIHPVAFHPGAIASGFAAASVGPWRFLYTNPVMKRVLTSTEIGGSRLTWLAMGKPGVDWRPGEYYANNRVARTSRPADDPALAKMLWDRSAAMIGITEG</sequence>
<proteinExistence type="predicted"/>
<keyword evidence="4" id="KW-1185">Reference proteome</keyword>
<evidence type="ECO:0000259" key="2">
    <source>
        <dbReference type="SMART" id="SM00822"/>
    </source>
</evidence>
<dbReference type="Pfam" id="PF00106">
    <property type="entry name" value="adh_short"/>
    <property type="match status" value="1"/>
</dbReference>
<dbReference type="InterPro" id="IPR036291">
    <property type="entry name" value="NAD(P)-bd_dom_sf"/>
</dbReference>
<evidence type="ECO:0000313" key="4">
    <source>
        <dbReference type="Proteomes" id="UP000295748"/>
    </source>
</evidence>
<dbReference type="Proteomes" id="UP000295748">
    <property type="component" value="Chromosome"/>
</dbReference>
<dbReference type="PANTHER" id="PTHR43157:SF31">
    <property type="entry name" value="PHOSPHATIDYLINOSITOL-GLYCAN BIOSYNTHESIS CLASS F PROTEIN"/>
    <property type="match status" value="1"/>
</dbReference>